<dbReference type="Pfam" id="PF07505">
    <property type="entry name" value="DUF5131"/>
    <property type="match status" value="1"/>
</dbReference>
<evidence type="ECO:0000313" key="2">
    <source>
        <dbReference type="Proteomes" id="UP000075526"/>
    </source>
</evidence>
<evidence type="ECO:0000313" key="1">
    <source>
        <dbReference type="EMBL" id="KXV16432.1"/>
    </source>
</evidence>
<reference evidence="1 2" key="1">
    <citation type="submission" date="2015-06" db="EMBL/GenBank/DDBJ databases">
        <title>Improved classification and identification of acetic acid bacteria using matrix-assisted laser desorption/ionization time-of-flight mass spectrometry; Gluconobacter nephelii and Gluconobacter uchimurae are later heterotypic synonyms of Gluconobacter japonicus and Gluconobacter oxydans, respectively.</title>
        <authorList>
            <person name="Li L."/>
            <person name="Cleenwerck I."/>
            <person name="De Vuyst L."/>
            <person name="Vandamme P."/>
        </authorList>
    </citation>
    <scope>NUCLEOTIDE SEQUENCE [LARGE SCALE GENOMIC DNA]</scope>
    <source>
        <strain evidence="1 2">LMG 1552</strain>
    </source>
</reference>
<protein>
    <recommendedName>
        <fullName evidence="3">Bacteriophage protein gp37</fullName>
    </recommendedName>
</protein>
<gene>
    <name evidence="1" type="ORF">AD933_06785</name>
</gene>
<dbReference type="AlphaFoldDB" id="A0A149RQ64"/>
<dbReference type="InterPro" id="IPR011101">
    <property type="entry name" value="DUF5131"/>
</dbReference>
<dbReference type="EMBL" id="LHZF01000158">
    <property type="protein sequence ID" value="KXV16432.1"/>
    <property type="molecule type" value="Genomic_DNA"/>
</dbReference>
<comment type="caution">
    <text evidence="1">The sequence shown here is derived from an EMBL/GenBank/DDBJ whole genome shotgun (WGS) entry which is preliminary data.</text>
</comment>
<sequence>MAQKSEIEWTDATWNPVTGCTKIGPGCDHCYAERFAERWRGVKGHSYEQGFELRLWPARLSQPARWKKPRMIFVNSMSDLFHKNIPKDYIDAVFDAMEAANWHVYQVLTKRSSLMRNYVRRRYNGGPVPSHIWLGVSVEDAAHKGRIEHLQQIKSDARFISFEPLLGPIGKVDLSGIAWAIVGGESGPGARPMEAAWATQMRLACEVYNVAFFFKQWGGARPKSGGRLLDGVEWNGFPWQIVPKAIMTELENQADNGK</sequence>
<dbReference type="RefSeq" id="WP_061508064.1">
    <property type="nucleotide sequence ID" value="NZ_LHZF01000158.1"/>
</dbReference>
<organism evidence="1 2">
    <name type="scientific">Acetobacter malorum</name>
    <dbReference type="NCBI Taxonomy" id="178901"/>
    <lineage>
        <taxon>Bacteria</taxon>
        <taxon>Pseudomonadati</taxon>
        <taxon>Pseudomonadota</taxon>
        <taxon>Alphaproteobacteria</taxon>
        <taxon>Acetobacterales</taxon>
        <taxon>Acetobacteraceae</taxon>
        <taxon>Acetobacter</taxon>
    </lineage>
</organism>
<evidence type="ECO:0008006" key="3">
    <source>
        <dbReference type="Google" id="ProtNLM"/>
    </source>
</evidence>
<proteinExistence type="predicted"/>
<dbReference type="Proteomes" id="UP000075526">
    <property type="component" value="Unassembled WGS sequence"/>
</dbReference>
<accession>A0A149RQ64</accession>
<name>A0A149RQ64_9PROT</name>
<dbReference type="PATRIC" id="fig|178901.13.peg.969"/>